<keyword evidence="5" id="KW-1185">Reference proteome</keyword>
<dbReference type="OrthoDB" id="2274698at2759"/>
<gene>
    <name evidence="4" type="ORF">B0T10DRAFT_611804</name>
</gene>
<evidence type="ECO:0000259" key="3">
    <source>
        <dbReference type="Pfam" id="PF10337"/>
    </source>
</evidence>
<dbReference type="Pfam" id="PF10337">
    <property type="entry name" value="ArAE_2_N"/>
    <property type="match status" value="1"/>
</dbReference>
<evidence type="ECO:0000256" key="1">
    <source>
        <dbReference type="SAM" id="MobiDB-lite"/>
    </source>
</evidence>
<keyword evidence="2" id="KW-0472">Membrane</keyword>
<feature type="transmembrane region" description="Helical" evidence="2">
    <location>
        <begin position="101"/>
        <end position="127"/>
    </location>
</feature>
<dbReference type="Proteomes" id="UP000777438">
    <property type="component" value="Unassembled WGS sequence"/>
</dbReference>
<feature type="region of interest" description="Disordered" evidence="1">
    <location>
        <begin position="1"/>
        <end position="38"/>
    </location>
</feature>
<sequence length="180" mass="19573">MSCDMTHSGEDSVSSSSRDHAANPRDKDVAFKHEPAQPRRQRQWTLPAWLDYFNSSDLKILVRCWVAAWVAILLAFIQPALNTPGIATYFATIRLCISPPATLLFIYLLGALSALMGIYLALAWGLLAMKAAHATRPVAEGQARAMTLQQVAAARALQSGQSPDERSKRSSTLASCSTLA</sequence>
<protein>
    <recommendedName>
        <fullName evidence="3">Putative ER transporter 6TM N-terminal domain-containing protein</fullName>
    </recommendedName>
</protein>
<dbReference type="PANTHER" id="PTHR37994">
    <property type="entry name" value="ARAE_2_N DOMAIN-CONTAINING PROTEIN-RELATED"/>
    <property type="match status" value="1"/>
</dbReference>
<feature type="domain" description="Putative ER transporter 6TM N-terminal" evidence="3">
    <location>
        <begin position="46"/>
        <end position="163"/>
    </location>
</feature>
<name>A0A9P8VP87_9HYPO</name>
<accession>A0A9P8VP87</accession>
<feature type="region of interest" description="Disordered" evidence="1">
    <location>
        <begin position="157"/>
        <end position="180"/>
    </location>
</feature>
<feature type="compositionally biased region" description="Polar residues" evidence="1">
    <location>
        <begin position="170"/>
        <end position="180"/>
    </location>
</feature>
<comment type="caution">
    <text evidence="4">The sequence shown here is derived from an EMBL/GenBank/DDBJ whole genome shotgun (WGS) entry which is preliminary data.</text>
</comment>
<feature type="compositionally biased region" description="Basic and acidic residues" evidence="1">
    <location>
        <begin position="17"/>
        <end position="37"/>
    </location>
</feature>
<evidence type="ECO:0000313" key="5">
    <source>
        <dbReference type="Proteomes" id="UP000777438"/>
    </source>
</evidence>
<proteinExistence type="predicted"/>
<keyword evidence="2" id="KW-0812">Transmembrane</keyword>
<reference evidence="4 5" key="1">
    <citation type="journal article" date="2021" name="Nat. Commun.">
        <title>Genetic determinants of endophytism in the Arabidopsis root mycobiome.</title>
        <authorList>
            <person name="Mesny F."/>
            <person name="Miyauchi S."/>
            <person name="Thiergart T."/>
            <person name="Pickel B."/>
            <person name="Atanasova L."/>
            <person name="Karlsson M."/>
            <person name="Huettel B."/>
            <person name="Barry K.W."/>
            <person name="Haridas S."/>
            <person name="Chen C."/>
            <person name="Bauer D."/>
            <person name="Andreopoulos W."/>
            <person name="Pangilinan J."/>
            <person name="LaButti K."/>
            <person name="Riley R."/>
            <person name="Lipzen A."/>
            <person name="Clum A."/>
            <person name="Drula E."/>
            <person name="Henrissat B."/>
            <person name="Kohler A."/>
            <person name="Grigoriev I.V."/>
            <person name="Martin F.M."/>
            <person name="Hacquard S."/>
        </authorList>
    </citation>
    <scope>NUCLEOTIDE SEQUENCE [LARGE SCALE GENOMIC DNA]</scope>
    <source>
        <strain evidence="4 5">MPI-CAGE-CH-0241</strain>
    </source>
</reference>
<dbReference type="AlphaFoldDB" id="A0A9P8VP87"/>
<dbReference type="PANTHER" id="PTHR37994:SF3">
    <property type="entry name" value="ER TRANSPORTER 6TM N-TERMINAL DOMAIN-CONTAINING PROTEIN"/>
    <property type="match status" value="1"/>
</dbReference>
<organism evidence="4 5">
    <name type="scientific">Thelonectria olida</name>
    <dbReference type="NCBI Taxonomy" id="1576542"/>
    <lineage>
        <taxon>Eukaryota</taxon>
        <taxon>Fungi</taxon>
        <taxon>Dikarya</taxon>
        <taxon>Ascomycota</taxon>
        <taxon>Pezizomycotina</taxon>
        <taxon>Sordariomycetes</taxon>
        <taxon>Hypocreomycetidae</taxon>
        <taxon>Hypocreales</taxon>
        <taxon>Nectriaceae</taxon>
        <taxon>Thelonectria</taxon>
    </lineage>
</organism>
<evidence type="ECO:0000256" key="2">
    <source>
        <dbReference type="SAM" id="Phobius"/>
    </source>
</evidence>
<dbReference type="EMBL" id="JAGPYM010000097">
    <property type="protein sequence ID" value="KAH6867581.1"/>
    <property type="molecule type" value="Genomic_DNA"/>
</dbReference>
<keyword evidence="2" id="KW-1133">Transmembrane helix</keyword>
<dbReference type="InterPro" id="IPR018823">
    <property type="entry name" value="ArAE_2_N"/>
</dbReference>
<evidence type="ECO:0000313" key="4">
    <source>
        <dbReference type="EMBL" id="KAH6867581.1"/>
    </source>
</evidence>
<feature type="transmembrane region" description="Helical" evidence="2">
    <location>
        <begin position="60"/>
        <end position="81"/>
    </location>
</feature>